<gene>
    <name evidence="2" type="ORF">HNQ93_003346</name>
</gene>
<dbReference type="Pfam" id="PF14534">
    <property type="entry name" value="DUF4440"/>
    <property type="match status" value="1"/>
</dbReference>
<evidence type="ECO:0000313" key="2">
    <source>
        <dbReference type="EMBL" id="MBB6060472.1"/>
    </source>
</evidence>
<dbReference type="RefSeq" id="WP_183404557.1">
    <property type="nucleotide sequence ID" value="NZ_JACHGG010000005.1"/>
</dbReference>
<feature type="domain" description="DUF4440" evidence="1">
    <location>
        <begin position="34"/>
        <end position="144"/>
    </location>
</feature>
<evidence type="ECO:0000259" key="1">
    <source>
        <dbReference type="Pfam" id="PF14534"/>
    </source>
</evidence>
<name>A0A7W9WEA3_9BACT</name>
<dbReference type="GO" id="GO:0016853">
    <property type="term" value="F:isomerase activity"/>
    <property type="evidence" value="ECO:0007669"/>
    <property type="project" value="UniProtKB-KW"/>
</dbReference>
<comment type="caution">
    <text evidence="2">The sequence shown here is derived from an EMBL/GenBank/DDBJ whole genome shotgun (WGS) entry which is preliminary data.</text>
</comment>
<keyword evidence="2" id="KW-0413">Isomerase</keyword>
<protein>
    <submittedName>
        <fullName evidence="2">Ketosteroid isomerase-like protein</fullName>
    </submittedName>
</protein>
<dbReference type="SUPFAM" id="SSF54427">
    <property type="entry name" value="NTF2-like"/>
    <property type="match status" value="1"/>
</dbReference>
<dbReference type="InterPro" id="IPR027843">
    <property type="entry name" value="DUF4440"/>
</dbReference>
<dbReference type="Proteomes" id="UP000532746">
    <property type="component" value="Unassembled WGS sequence"/>
</dbReference>
<sequence length="158" mass="16653">MKPLSGFLLGSAALLASCSAPKPDDAAAAAVDVKSLNQQFIGAWNAKNTAALDTLLADDVQYAQGATRFNGKSEVSDKWVRATLGTIADLKLYGTSTGTDANTAYEAGTFSTEVLPEAPGQPSGEGEGNFILLWKKNKKNAWKLSYVQLEGLPVKISN</sequence>
<dbReference type="EMBL" id="JACHGG010000005">
    <property type="protein sequence ID" value="MBB6060472.1"/>
    <property type="molecule type" value="Genomic_DNA"/>
</dbReference>
<organism evidence="2 3">
    <name type="scientific">Hymenobacter luteus</name>
    <dbReference type="NCBI Taxonomy" id="1411122"/>
    <lineage>
        <taxon>Bacteria</taxon>
        <taxon>Pseudomonadati</taxon>
        <taxon>Bacteroidota</taxon>
        <taxon>Cytophagia</taxon>
        <taxon>Cytophagales</taxon>
        <taxon>Hymenobacteraceae</taxon>
        <taxon>Hymenobacter</taxon>
    </lineage>
</organism>
<accession>A0A7W9WEA3</accession>
<keyword evidence="3" id="KW-1185">Reference proteome</keyword>
<proteinExistence type="predicted"/>
<dbReference type="AlphaFoldDB" id="A0A7W9WEA3"/>
<dbReference type="InterPro" id="IPR032710">
    <property type="entry name" value="NTF2-like_dom_sf"/>
</dbReference>
<dbReference type="Gene3D" id="3.10.450.50">
    <property type="match status" value="1"/>
</dbReference>
<evidence type="ECO:0000313" key="3">
    <source>
        <dbReference type="Proteomes" id="UP000532746"/>
    </source>
</evidence>
<reference evidence="2 3" key="1">
    <citation type="submission" date="2020-08" db="EMBL/GenBank/DDBJ databases">
        <title>Genomic Encyclopedia of Type Strains, Phase IV (KMG-IV): sequencing the most valuable type-strain genomes for metagenomic binning, comparative biology and taxonomic classification.</title>
        <authorList>
            <person name="Goeker M."/>
        </authorList>
    </citation>
    <scope>NUCLEOTIDE SEQUENCE [LARGE SCALE GENOMIC DNA]</scope>
    <source>
        <strain evidence="2 3">DSM 26718</strain>
    </source>
</reference>
<dbReference type="PROSITE" id="PS51257">
    <property type="entry name" value="PROKAR_LIPOPROTEIN"/>
    <property type="match status" value="1"/>
</dbReference>